<feature type="transmembrane region" description="Helical" evidence="1">
    <location>
        <begin position="25"/>
        <end position="43"/>
    </location>
</feature>
<dbReference type="EMBL" id="QMKK01000054">
    <property type="protein sequence ID" value="RAX38647.1"/>
    <property type="molecule type" value="Genomic_DNA"/>
</dbReference>
<evidence type="ECO:0000313" key="2">
    <source>
        <dbReference type="EMBL" id="RAX38647.1"/>
    </source>
</evidence>
<reference evidence="2 3" key="1">
    <citation type="submission" date="2018-06" db="EMBL/GenBank/DDBJ databases">
        <title>Whole Genome Sequence of an efficient microsymbiont, Rhizobium tropici.</title>
        <authorList>
            <person name="Srinivasan R."/>
            <person name="Singh H.V."/>
            <person name="Srivastava R."/>
            <person name="Kumari B."/>
            <person name="Radhakrishna A."/>
        </authorList>
    </citation>
    <scope>NUCLEOTIDE SEQUENCE [LARGE SCALE GENOMIC DNA]</scope>
    <source>
        <strain evidence="2 3">IGFRI Rhizo-19</strain>
    </source>
</reference>
<evidence type="ECO:0000256" key="1">
    <source>
        <dbReference type="SAM" id="Phobius"/>
    </source>
</evidence>
<proteinExistence type="predicted"/>
<feature type="transmembrane region" description="Helical" evidence="1">
    <location>
        <begin position="63"/>
        <end position="79"/>
    </location>
</feature>
<organism evidence="2 3">
    <name type="scientific">Rhizobium tropici</name>
    <dbReference type="NCBI Taxonomy" id="398"/>
    <lineage>
        <taxon>Bacteria</taxon>
        <taxon>Pseudomonadati</taxon>
        <taxon>Pseudomonadota</taxon>
        <taxon>Alphaproteobacteria</taxon>
        <taxon>Hyphomicrobiales</taxon>
        <taxon>Rhizobiaceae</taxon>
        <taxon>Rhizobium/Agrobacterium group</taxon>
        <taxon>Rhizobium</taxon>
    </lineage>
</organism>
<evidence type="ECO:0000313" key="3">
    <source>
        <dbReference type="Proteomes" id="UP000251205"/>
    </source>
</evidence>
<accession>A0A329Y5K8</accession>
<gene>
    <name evidence="2" type="ORF">DQ393_29130</name>
</gene>
<feature type="transmembrane region" description="Helical" evidence="1">
    <location>
        <begin position="109"/>
        <end position="128"/>
    </location>
</feature>
<protein>
    <submittedName>
        <fullName evidence="2">Uncharacterized protein</fullName>
    </submittedName>
</protein>
<keyword evidence="1" id="KW-0472">Membrane</keyword>
<feature type="transmembrane region" description="Helical" evidence="1">
    <location>
        <begin position="86"/>
        <end position="103"/>
    </location>
</feature>
<name>A0A329Y5K8_RHITR</name>
<dbReference type="AlphaFoldDB" id="A0A329Y5K8"/>
<comment type="caution">
    <text evidence="2">The sequence shown here is derived from an EMBL/GenBank/DDBJ whole genome shotgun (WGS) entry which is preliminary data.</text>
</comment>
<sequence length="131" mass="13938">MGRTDRRLQSLAHELRLFHRPLQETIFMLPILLPLLLSISLGLSWNRFLLTFTSGGEGLQNQMPVTMVAAAVSLSALALSIADKGLLLGGAIILLGLTLAAISKSLSHPVAIVALSAISLAAYLQFTVHAP</sequence>
<dbReference type="Proteomes" id="UP000251205">
    <property type="component" value="Unassembled WGS sequence"/>
</dbReference>
<keyword evidence="1" id="KW-0812">Transmembrane</keyword>
<keyword evidence="1" id="KW-1133">Transmembrane helix</keyword>